<proteinExistence type="predicted"/>
<dbReference type="AlphaFoldDB" id="L7JIB1"/>
<dbReference type="EMBL" id="JH795261">
    <property type="protein sequence ID" value="ELQ67599.1"/>
    <property type="molecule type" value="Genomic_DNA"/>
</dbReference>
<gene>
    <name evidence="1" type="ORF">OOW_P131scaffold00309g11</name>
</gene>
<accession>L7JIB1</accession>
<evidence type="ECO:0000313" key="1">
    <source>
        <dbReference type="EMBL" id="ELQ67599.1"/>
    </source>
</evidence>
<organism>
    <name type="scientific">Pyricularia oryzae (strain P131)</name>
    <name type="common">Rice blast fungus</name>
    <name type="synonym">Magnaporthe oryzae</name>
    <dbReference type="NCBI Taxonomy" id="1143193"/>
    <lineage>
        <taxon>Eukaryota</taxon>
        <taxon>Fungi</taxon>
        <taxon>Dikarya</taxon>
        <taxon>Ascomycota</taxon>
        <taxon>Pezizomycotina</taxon>
        <taxon>Sordariomycetes</taxon>
        <taxon>Sordariomycetidae</taxon>
        <taxon>Magnaporthales</taxon>
        <taxon>Pyriculariaceae</taxon>
        <taxon>Pyricularia</taxon>
    </lineage>
</organism>
<protein>
    <submittedName>
        <fullName evidence="1">Uncharacterized protein</fullName>
    </submittedName>
</protein>
<name>L7JIB1_PYRO1</name>
<sequence>MFTFFRAELSRPRISKTCMPWGQRKFQHSPGSTLRVPPPAPTHGDGVYPVCKPKSKCEPAQSAKARPAWRERCTLSGLGLREGLEGLEGLDCSLAALSILSFLVQQQVGKILQSCISTVLGAYLT</sequence>
<reference evidence="1" key="1">
    <citation type="journal article" date="2012" name="PLoS Genet.">
        <title>Comparative analysis of the genomes of two field isolates of the rice blast fungus Magnaporthe oryzae.</title>
        <authorList>
            <person name="Xue M."/>
            <person name="Yang J."/>
            <person name="Li Z."/>
            <person name="Hu S."/>
            <person name="Yao N."/>
            <person name="Dean R.A."/>
            <person name="Zhao W."/>
            <person name="Shen M."/>
            <person name="Zhang H."/>
            <person name="Li C."/>
            <person name="Liu L."/>
            <person name="Cao L."/>
            <person name="Xu X."/>
            <person name="Xing Y."/>
            <person name="Hsiang T."/>
            <person name="Zhang Z."/>
            <person name="Xu J.R."/>
            <person name="Peng Y.L."/>
        </authorList>
    </citation>
    <scope>NUCLEOTIDE SEQUENCE [LARGE SCALE GENOMIC DNA]</scope>
    <source>
        <strain evidence="1">P131</strain>
    </source>
</reference>